<dbReference type="SMART" id="SM00530">
    <property type="entry name" value="HTH_XRE"/>
    <property type="match status" value="1"/>
</dbReference>
<dbReference type="InterPro" id="IPR011990">
    <property type="entry name" value="TPR-like_helical_dom_sf"/>
</dbReference>
<dbReference type="Gene3D" id="1.25.40.10">
    <property type="entry name" value="Tetratricopeptide repeat domain"/>
    <property type="match status" value="1"/>
</dbReference>
<dbReference type="eggNOG" id="COG1396">
    <property type="taxonomic scope" value="Bacteria"/>
</dbReference>
<dbReference type="EMBL" id="CP003122">
    <property type="protein sequence ID" value="AFJ25114.1"/>
    <property type="molecule type" value="Genomic_DNA"/>
</dbReference>
<organism evidence="2 3">
    <name type="scientific">Streptococcus parasanguinis FW213</name>
    <dbReference type="NCBI Taxonomy" id="1114965"/>
    <lineage>
        <taxon>Bacteria</taxon>
        <taxon>Bacillati</taxon>
        <taxon>Bacillota</taxon>
        <taxon>Bacilli</taxon>
        <taxon>Lactobacillales</taxon>
        <taxon>Streptococcaceae</taxon>
        <taxon>Streptococcus</taxon>
    </lineage>
</organism>
<dbReference type="HOGENOM" id="CLU_080444_0_0_9"/>
<accession>I1ZJ90</accession>
<dbReference type="SUPFAM" id="SSF47413">
    <property type="entry name" value="lambda repressor-like DNA-binding domains"/>
    <property type="match status" value="1"/>
</dbReference>
<gene>
    <name evidence="2" type="ORF">Spaf_0085</name>
</gene>
<protein>
    <submittedName>
        <fullName evidence="2">Transcriptional activator protein</fullName>
    </submittedName>
</protein>
<dbReference type="KEGG" id="scf:Spaf_0085"/>
<evidence type="ECO:0000313" key="2">
    <source>
        <dbReference type="EMBL" id="AFJ25114.1"/>
    </source>
</evidence>
<dbReference type="InterPro" id="IPR053163">
    <property type="entry name" value="HTH-type_regulator_Rgg"/>
</dbReference>
<dbReference type="GO" id="GO:0003677">
    <property type="term" value="F:DNA binding"/>
    <property type="evidence" value="ECO:0007669"/>
    <property type="project" value="InterPro"/>
</dbReference>
<dbReference type="PROSITE" id="PS50943">
    <property type="entry name" value="HTH_CROC1"/>
    <property type="match status" value="1"/>
</dbReference>
<feature type="domain" description="HTH cro/C1-type" evidence="1">
    <location>
        <begin position="25"/>
        <end position="78"/>
    </location>
</feature>
<sequence>MRYTNGMIIERKSPMSSSSPFGPTFRKIREARGLSLKEVAADIVSPQFLSQFERSQKGVTIETFSRLLLSMGVDWDTFLSHYPGLTIQNFSPILMKHINQENMDFLSIIERLKHEKSPVAEENKELWQLYLRSLEINVNNAMGKEIHLEDAPVSIQRIAQEVPFAYQNEIEQDFTIALLSVLPYEVVAKIRKESLELFESSYSAYSANALASLLLNLANYLIKKELYLEALNFLQSINQLRKRKPILNTSISMQLEFMQVYALLGLNDKEGVYRAKKVLKALEGLIALENFGSPLVQIKTKFMLRVNELNKTGIDFFSE</sequence>
<proteinExistence type="predicted"/>
<dbReference type="CDD" id="cd00093">
    <property type="entry name" value="HTH_XRE"/>
    <property type="match status" value="1"/>
</dbReference>
<dbReference type="Proteomes" id="UP000002865">
    <property type="component" value="Chromosome"/>
</dbReference>
<dbReference type="InterPro" id="IPR001387">
    <property type="entry name" value="Cro/C1-type_HTH"/>
</dbReference>
<dbReference type="PATRIC" id="fig|1114965.3.peg.85"/>
<dbReference type="AlphaFoldDB" id="I1ZJ90"/>
<name>I1ZJ90_STRPA</name>
<dbReference type="PaxDb" id="1114965-Spaf_0085"/>
<reference evidence="2 3" key="1">
    <citation type="journal article" date="2012" name="PLoS ONE">
        <title>Complete Genome and Transcriptomes of Streptococcus parasanguinis FW213: Phylogenic Relations and Potential Virulence Mechanisms.</title>
        <authorList>
            <person name="Geng J."/>
            <person name="Chiu C.H."/>
            <person name="Tang P."/>
            <person name="Chen Y."/>
            <person name="Shieh H.R."/>
            <person name="Hu S."/>
            <person name="Chen Y.Y."/>
        </authorList>
    </citation>
    <scope>NUCLEOTIDE SEQUENCE [LARGE SCALE GENOMIC DNA]</scope>
    <source>
        <strain evidence="2 3">FW213</strain>
    </source>
</reference>
<evidence type="ECO:0000313" key="3">
    <source>
        <dbReference type="Proteomes" id="UP000002865"/>
    </source>
</evidence>
<dbReference type="InterPro" id="IPR010982">
    <property type="entry name" value="Lambda_DNA-bd_dom_sf"/>
</dbReference>
<dbReference type="STRING" id="1114965.Spaf_0085"/>
<evidence type="ECO:0000259" key="1">
    <source>
        <dbReference type="PROSITE" id="PS50943"/>
    </source>
</evidence>
<dbReference type="Pfam" id="PF01381">
    <property type="entry name" value="HTH_3"/>
    <property type="match status" value="1"/>
</dbReference>
<dbReference type="PANTHER" id="PTHR37038">
    <property type="entry name" value="TRANSCRIPTIONAL REGULATOR-RELATED"/>
    <property type="match status" value="1"/>
</dbReference>